<dbReference type="Proteomes" id="UP000294567">
    <property type="component" value="Unassembled WGS sequence"/>
</dbReference>
<dbReference type="Gene3D" id="2.60.120.10">
    <property type="entry name" value="Jelly Rolls"/>
    <property type="match status" value="1"/>
</dbReference>
<evidence type="ECO:0000256" key="1">
    <source>
        <dbReference type="ARBA" id="ARBA00023125"/>
    </source>
</evidence>
<evidence type="ECO:0000313" key="4">
    <source>
        <dbReference type="Proteomes" id="UP000294567"/>
    </source>
</evidence>
<dbReference type="GO" id="GO:0003700">
    <property type="term" value="F:DNA-binding transcription factor activity"/>
    <property type="evidence" value="ECO:0007669"/>
    <property type="project" value="TreeGrafter"/>
</dbReference>
<dbReference type="GO" id="GO:0005829">
    <property type="term" value="C:cytosol"/>
    <property type="evidence" value="ECO:0007669"/>
    <property type="project" value="TreeGrafter"/>
</dbReference>
<dbReference type="Gene3D" id="1.10.260.40">
    <property type="entry name" value="lambda repressor-like DNA-binding domains"/>
    <property type="match status" value="1"/>
</dbReference>
<comment type="caution">
    <text evidence="3">The sequence shown here is derived from an EMBL/GenBank/DDBJ whole genome shotgun (WGS) entry which is preliminary data.</text>
</comment>
<name>A0A4R3L340_9FIRM</name>
<evidence type="ECO:0000259" key="2">
    <source>
        <dbReference type="PROSITE" id="PS50943"/>
    </source>
</evidence>
<dbReference type="InterPro" id="IPR001387">
    <property type="entry name" value="Cro/C1-type_HTH"/>
</dbReference>
<dbReference type="SMART" id="SM00530">
    <property type="entry name" value="HTH_XRE"/>
    <property type="match status" value="1"/>
</dbReference>
<dbReference type="CDD" id="cd02209">
    <property type="entry name" value="cupin_XRE_C"/>
    <property type="match status" value="1"/>
</dbReference>
<protein>
    <submittedName>
        <fullName evidence="3">XRE family transcriptional regulator</fullName>
    </submittedName>
</protein>
<dbReference type="OrthoDB" id="9814553at2"/>
<dbReference type="Pfam" id="PF01381">
    <property type="entry name" value="HTH_3"/>
    <property type="match status" value="1"/>
</dbReference>
<dbReference type="AlphaFoldDB" id="A0A4R3L340"/>
<dbReference type="PANTHER" id="PTHR46797:SF2">
    <property type="entry name" value="TRANSCRIPTIONAL REGULATOR"/>
    <property type="match status" value="1"/>
</dbReference>
<reference evidence="3 4" key="1">
    <citation type="submission" date="2019-03" db="EMBL/GenBank/DDBJ databases">
        <title>Genomic Encyclopedia of Type Strains, Phase IV (KMG-IV): sequencing the most valuable type-strain genomes for metagenomic binning, comparative biology and taxonomic classification.</title>
        <authorList>
            <person name="Goeker M."/>
        </authorList>
    </citation>
    <scope>NUCLEOTIDE SEQUENCE [LARGE SCALE GENOMIC DNA]</scope>
    <source>
        <strain evidence="3 4">DSM 26752</strain>
    </source>
</reference>
<accession>A0A4R3L340</accession>
<dbReference type="SUPFAM" id="SSF51182">
    <property type="entry name" value="RmlC-like cupins"/>
    <property type="match status" value="1"/>
</dbReference>
<dbReference type="GO" id="GO:0003677">
    <property type="term" value="F:DNA binding"/>
    <property type="evidence" value="ECO:0007669"/>
    <property type="project" value="UniProtKB-KW"/>
</dbReference>
<dbReference type="InterPro" id="IPR050807">
    <property type="entry name" value="TransReg_Diox_bact_type"/>
</dbReference>
<keyword evidence="1" id="KW-0238">DNA-binding</keyword>
<dbReference type="InterPro" id="IPR011051">
    <property type="entry name" value="RmlC_Cupin_sf"/>
</dbReference>
<dbReference type="CDD" id="cd00093">
    <property type="entry name" value="HTH_XRE"/>
    <property type="match status" value="1"/>
</dbReference>
<evidence type="ECO:0000313" key="3">
    <source>
        <dbReference type="EMBL" id="TCS91113.1"/>
    </source>
</evidence>
<dbReference type="RefSeq" id="WP_132025700.1">
    <property type="nucleotide sequence ID" value="NZ_CP068564.1"/>
</dbReference>
<proteinExistence type="predicted"/>
<dbReference type="EMBL" id="SMAE01000002">
    <property type="protein sequence ID" value="TCS91113.1"/>
    <property type="molecule type" value="Genomic_DNA"/>
</dbReference>
<keyword evidence="4" id="KW-1185">Reference proteome</keyword>
<dbReference type="Pfam" id="PF07883">
    <property type="entry name" value="Cupin_2"/>
    <property type="match status" value="1"/>
</dbReference>
<organism evidence="3 4">
    <name type="scientific">Keratinibaculum paraultunense</name>
    <dbReference type="NCBI Taxonomy" id="1278232"/>
    <lineage>
        <taxon>Bacteria</taxon>
        <taxon>Bacillati</taxon>
        <taxon>Bacillota</taxon>
        <taxon>Tissierellia</taxon>
        <taxon>Tissierellales</taxon>
        <taxon>Tepidimicrobiaceae</taxon>
        <taxon>Keratinibaculum</taxon>
    </lineage>
</organism>
<dbReference type="InterPro" id="IPR013096">
    <property type="entry name" value="Cupin_2"/>
</dbReference>
<dbReference type="PANTHER" id="PTHR46797">
    <property type="entry name" value="HTH-TYPE TRANSCRIPTIONAL REGULATOR"/>
    <property type="match status" value="1"/>
</dbReference>
<sequence>MKIGEKIRRLRIKNSLTQEELADRCELTKGFISQVERDLTSPSIATLVDILDGLGTNLKDFFNAMDDEQIVFTKEDVFITENEDLKYKLSWVIPNAQKNVMEPILVELEPKGRTKEDSPHEGEEFGYVINGSIFVHFGNEKYKAKKGESFYFKASANHYISNAGKTVARIIWVSTPPSF</sequence>
<dbReference type="SUPFAM" id="SSF47413">
    <property type="entry name" value="lambda repressor-like DNA-binding domains"/>
    <property type="match status" value="1"/>
</dbReference>
<dbReference type="PROSITE" id="PS50943">
    <property type="entry name" value="HTH_CROC1"/>
    <property type="match status" value="1"/>
</dbReference>
<dbReference type="InterPro" id="IPR014710">
    <property type="entry name" value="RmlC-like_jellyroll"/>
</dbReference>
<dbReference type="InterPro" id="IPR010982">
    <property type="entry name" value="Lambda_DNA-bd_dom_sf"/>
</dbReference>
<feature type="domain" description="HTH cro/C1-type" evidence="2">
    <location>
        <begin position="7"/>
        <end position="61"/>
    </location>
</feature>
<gene>
    <name evidence="3" type="ORF">EDD65_10239</name>
</gene>